<comment type="caution">
    <text evidence="6">The sequence shown here is derived from an EMBL/GenBank/DDBJ whole genome shotgun (WGS) entry which is preliminary data.</text>
</comment>
<dbReference type="Gene3D" id="1.20.120.340">
    <property type="entry name" value="Flagellar protein FliS"/>
    <property type="match status" value="1"/>
</dbReference>
<evidence type="ECO:0000313" key="6">
    <source>
        <dbReference type="EMBL" id="MFB5682176.1"/>
    </source>
</evidence>
<comment type="subcellular location">
    <subcellularLocation>
        <location evidence="1">Cytoplasm</location>
        <location evidence="1">Cytosol</location>
    </subcellularLocation>
</comment>
<dbReference type="PANTHER" id="PTHR34773">
    <property type="entry name" value="FLAGELLAR SECRETION CHAPERONE FLIS"/>
    <property type="match status" value="1"/>
</dbReference>
<evidence type="ECO:0000256" key="4">
    <source>
        <dbReference type="ARBA" id="ARBA00022795"/>
    </source>
</evidence>
<reference evidence="6 7" key="1">
    <citation type="submission" date="2024-09" db="EMBL/GenBank/DDBJ databases">
        <authorList>
            <person name="Ruan L."/>
        </authorList>
    </citation>
    <scope>NUCLEOTIDE SEQUENCE [LARGE SCALE GENOMIC DNA]</scope>
    <source>
        <strain evidence="6 7">D33</strain>
    </source>
</reference>
<dbReference type="CDD" id="cd16098">
    <property type="entry name" value="FliS"/>
    <property type="match status" value="1"/>
</dbReference>
<name>A0ABV5B903_9BACL</name>
<dbReference type="Proteomes" id="UP001580407">
    <property type="component" value="Unassembled WGS sequence"/>
</dbReference>
<evidence type="ECO:0000256" key="3">
    <source>
        <dbReference type="ARBA" id="ARBA00022490"/>
    </source>
</evidence>
<dbReference type="InterPro" id="IPR003713">
    <property type="entry name" value="FliS"/>
</dbReference>
<dbReference type="NCBIfam" id="TIGR00208">
    <property type="entry name" value="fliS"/>
    <property type="match status" value="1"/>
</dbReference>
<keyword evidence="5" id="KW-0143">Chaperone</keyword>
<proteinExistence type="inferred from homology"/>
<dbReference type="InterPro" id="IPR036584">
    <property type="entry name" value="FliS_sf"/>
</dbReference>
<evidence type="ECO:0000256" key="1">
    <source>
        <dbReference type="ARBA" id="ARBA00004514"/>
    </source>
</evidence>
<keyword evidence="4" id="KW-1005">Bacterial flagellum biogenesis</keyword>
<keyword evidence="6" id="KW-0282">Flagellum</keyword>
<keyword evidence="6" id="KW-0969">Cilium</keyword>
<keyword evidence="6" id="KW-0966">Cell projection</keyword>
<dbReference type="RefSeq" id="WP_375525933.1">
    <property type="nucleotide sequence ID" value="NZ_JBHILM010000015.1"/>
</dbReference>
<accession>A0ABV5B903</accession>
<dbReference type="SUPFAM" id="SSF101116">
    <property type="entry name" value="Flagellar export chaperone FliS"/>
    <property type="match status" value="1"/>
</dbReference>
<dbReference type="EMBL" id="JBHILM010000015">
    <property type="protein sequence ID" value="MFB5682176.1"/>
    <property type="molecule type" value="Genomic_DNA"/>
</dbReference>
<comment type="similarity">
    <text evidence="2">Belongs to the FliS family.</text>
</comment>
<protein>
    <submittedName>
        <fullName evidence="6">Flagellar export chaperone FliS</fullName>
    </submittedName>
</protein>
<keyword evidence="3" id="KW-0963">Cytoplasm</keyword>
<sequence length="130" mass="15284">MQNAIQQQYLKVQVETASPGELTLLLYQEMVKSLLLAKRLYSQQQFENMNNALHKVRAILSELMITLNMDYEIAKPMRQLYEFYSQYVAEFMIKRQEQMLDDVLDFARGMADTWKKAILSLKTGEKHVLT</sequence>
<dbReference type="Pfam" id="PF02561">
    <property type="entry name" value="FliS"/>
    <property type="match status" value="1"/>
</dbReference>
<organism evidence="6 7">
    <name type="scientific">Paenibacillus terreus</name>
    <dbReference type="NCBI Taxonomy" id="1387834"/>
    <lineage>
        <taxon>Bacteria</taxon>
        <taxon>Bacillati</taxon>
        <taxon>Bacillota</taxon>
        <taxon>Bacilli</taxon>
        <taxon>Bacillales</taxon>
        <taxon>Paenibacillaceae</taxon>
        <taxon>Paenibacillus</taxon>
    </lineage>
</organism>
<dbReference type="PANTHER" id="PTHR34773:SF1">
    <property type="entry name" value="FLAGELLAR SECRETION CHAPERONE FLIS"/>
    <property type="match status" value="1"/>
</dbReference>
<gene>
    <name evidence="6" type="primary">fliS</name>
    <name evidence="6" type="ORF">ACE3NQ_14725</name>
</gene>
<evidence type="ECO:0000313" key="7">
    <source>
        <dbReference type="Proteomes" id="UP001580407"/>
    </source>
</evidence>
<evidence type="ECO:0000256" key="2">
    <source>
        <dbReference type="ARBA" id="ARBA00008787"/>
    </source>
</evidence>
<keyword evidence="7" id="KW-1185">Reference proteome</keyword>
<evidence type="ECO:0000256" key="5">
    <source>
        <dbReference type="ARBA" id="ARBA00023186"/>
    </source>
</evidence>